<keyword evidence="2" id="KW-1003">Cell membrane</keyword>
<feature type="transmembrane region" description="Helical" evidence="6">
    <location>
        <begin position="246"/>
        <end position="265"/>
    </location>
</feature>
<comment type="subcellular location">
    <subcellularLocation>
        <location evidence="1">Cell membrane</location>
        <topology evidence="1">Multi-pass membrane protein</topology>
    </subcellularLocation>
</comment>
<proteinExistence type="predicted"/>
<dbReference type="Pfam" id="PF00482">
    <property type="entry name" value="T2SSF"/>
    <property type="match status" value="1"/>
</dbReference>
<evidence type="ECO:0000256" key="5">
    <source>
        <dbReference type="ARBA" id="ARBA00023136"/>
    </source>
</evidence>
<feature type="domain" description="Type II secretion system protein GspF" evidence="7">
    <location>
        <begin position="111"/>
        <end position="228"/>
    </location>
</feature>
<sequence length="272" mass="28016">MNDAVLAAVMTMLAVFGFLPRRGRGLHRLTAAAQRRPSTGATELARSSSRRLVPLAGLAVVAVAVGLSLGPGLVVACLALGVILFVVAGQRRAARRLSLAAERRTQVIEACDVLAADLTAGRPPHEALEGAATICPDLQVAATAARLGGDVPGVLRLSAETPGAEGLTSLAAAWRVAEESGAPFASITERLAATLRAEEAVRHQITTNLAGARTTARLLAVLPLFGTALGYALGANPLTFLTETPPGWLCLATGLALAITGLHWTNRLATPH</sequence>
<dbReference type="PANTHER" id="PTHR35007">
    <property type="entry name" value="INTEGRAL MEMBRANE PROTEIN-RELATED"/>
    <property type="match status" value="1"/>
</dbReference>
<protein>
    <submittedName>
        <fullName evidence="8">Tight adherence protein B</fullName>
    </submittedName>
</protein>
<keyword evidence="3 6" id="KW-0812">Transmembrane</keyword>
<evidence type="ECO:0000256" key="3">
    <source>
        <dbReference type="ARBA" id="ARBA00022692"/>
    </source>
</evidence>
<keyword evidence="4 6" id="KW-1133">Transmembrane helix</keyword>
<dbReference type="InterPro" id="IPR018076">
    <property type="entry name" value="T2SS_GspF_dom"/>
</dbReference>
<accession>A0A561BQH4</accession>
<comment type="caution">
    <text evidence="8">The sequence shown here is derived from an EMBL/GenBank/DDBJ whole genome shotgun (WGS) entry which is preliminary data.</text>
</comment>
<feature type="transmembrane region" description="Helical" evidence="6">
    <location>
        <begin position="216"/>
        <end position="234"/>
    </location>
</feature>
<evidence type="ECO:0000256" key="2">
    <source>
        <dbReference type="ARBA" id="ARBA00022475"/>
    </source>
</evidence>
<evidence type="ECO:0000256" key="1">
    <source>
        <dbReference type="ARBA" id="ARBA00004651"/>
    </source>
</evidence>
<dbReference type="AlphaFoldDB" id="A0A561BQH4"/>
<gene>
    <name evidence="8" type="ORF">FB561_2214</name>
</gene>
<evidence type="ECO:0000256" key="6">
    <source>
        <dbReference type="SAM" id="Phobius"/>
    </source>
</evidence>
<dbReference type="RefSeq" id="WP_145805678.1">
    <property type="nucleotide sequence ID" value="NZ_VIVK01000001.1"/>
</dbReference>
<reference evidence="8 9" key="1">
    <citation type="submission" date="2019-06" db="EMBL/GenBank/DDBJ databases">
        <title>Sequencing the genomes of 1000 actinobacteria strains.</title>
        <authorList>
            <person name="Klenk H.-P."/>
        </authorList>
    </citation>
    <scope>NUCLEOTIDE SEQUENCE [LARGE SCALE GENOMIC DNA]</scope>
    <source>
        <strain evidence="8 9">DSM 24683</strain>
    </source>
</reference>
<dbReference type="GO" id="GO:0005886">
    <property type="term" value="C:plasma membrane"/>
    <property type="evidence" value="ECO:0007669"/>
    <property type="project" value="UniProtKB-SubCell"/>
</dbReference>
<dbReference type="OrthoDB" id="3748275at2"/>
<keyword evidence="9" id="KW-1185">Reference proteome</keyword>
<evidence type="ECO:0000256" key="4">
    <source>
        <dbReference type="ARBA" id="ARBA00022989"/>
    </source>
</evidence>
<evidence type="ECO:0000313" key="8">
    <source>
        <dbReference type="EMBL" id="TWD81110.1"/>
    </source>
</evidence>
<name>A0A561BQH4_9ACTN</name>
<evidence type="ECO:0000313" key="9">
    <source>
        <dbReference type="Proteomes" id="UP000318380"/>
    </source>
</evidence>
<keyword evidence="5 6" id="KW-0472">Membrane</keyword>
<organism evidence="8 9">
    <name type="scientific">Kribbella amoyensis</name>
    <dbReference type="NCBI Taxonomy" id="996641"/>
    <lineage>
        <taxon>Bacteria</taxon>
        <taxon>Bacillati</taxon>
        <taxon>Actinomycetota</taxon>
        <taxon>Actinomycetes</taxon>
        <taxon>Propionibacteriales</taxon>
        <taxon>Kribbellaceae</taxon>
        <taxon>Kribbella</taxon>
    </lineage>
</organism>
<evidence type="ECO:0000259" key="7">
    <source>
        <dbReference type="Pfam" id="PF00482"/>
    </source>
</evidence>
<feature type="transmembrane region" description="Helical" evidence="6">
    <location>
        <begin position="55"/>
        <end position="88"/>
    </location>
</feature>
<dbReference type="Proteomes" id="UP000318380">
    <property type="component" value="Unassembled WGS sequence"/>
</dbReference>
<dbReference type="EMBL" id="VIVK01000001">
    <property type="protein sequence ID" value="TWD81110.1"/>
    <property type="molecule type" value="Genomic_DNA"/>
</dbReference>
<dbReference type="PANTHER" id="PTHR35007:SF4">
    <property type="entry name" value="CONSERVED TRANSMEMBRANE PROTEIN-RELATED"/>
    <property type="match status" value="1"/>
</dbReference>